<dbReference type="Pfam" id="PF03372">
    <property type="entry name" value="Exo_endo_phos"/>
    <property type="match status" value="1"/>
</dbReference>
<evidence type="ECO:0000313" key="3">
    <source>
        <dbReference type="Proteomes" id="UP000028181"/>
    </source>
</evidence>
<dbReference type="HOGENOM" id="CLU_089641_0_0_5"/>
<dbReference type="Gene3D" id="3.60.10.10">
    <property type="entry name" value="Endonuclease/exonuclease/phosphatase"/>
    <property type="match status" value="1"/>
</dbReference>
<dbReference type="PANTHER" id="PTHR14859">
    <property type="entry name" value="CALCOFLUOR WHITE HYPERSENSITIVE PROTEIN PRECURSOR"/>
    <property type="match status" value="1"/>
</dbReference>
<keyword evidence="2" id="KW-0378">Hydrolase</keyword>
<dbReference type="InterPro" id="IPR051916">
    <property type="entry name" value="GPI-anchor_lipid_remodeler"/>
</dbReference>
<name>A0A068SUZ8_NEOGA</name>
<feature type="domain" description="Endonuclease/exonuclease/phosphatase" evidence="1">
    <location>
        <begin position="4"/>
        <end position="279"/>
    </location>
</feature>
<sequence>MKFVSYNIQYGIGMDGVFDPERIAASIEGADVIALQEVTRGFPRNGHVDLVARFSDLFPDHFHVYGAPCDLLLDVSIENGRRIERRFQFGNMILSRWPILSTRHLLLPRSRTVEMLNLQRGALEAVIVAPGGPLRVYSVHLDHVSPDERLGQIRYLKERVLNFVSEGGSLTGAAEEGFPDLPLPEDFLLMGDFNMEPESTEYIAMAGQRDRYYGRILRANEPVDVLDRSGSLTPESYTWAKPPGDGPIKMHLDHCFVNAGLVPRLKNAWVDNEAPGSDHFPLWVEVE</sequence>
<dbReference type="GeneID" id="24259209"/>
<dbReference type="SUPFAM" id="SSF56219">
    <property type="entry name" value="DNase I-like"/>
    <property type="match status" value="1"/>
</dbReference>
<dbReference type="OrthoDB" id="155529at2"/>
<dbReference type="GO" id="GO:0016787">
    <property type="term" value="F:hydrolase activity"/>
    <property type="evidence" value="ECO:0007669"/>
    <property type="project" value="UniProtKB-KW"/>
</dbReference>
<protein>
    <submittedName>
        <fullName evidence="2">Metal-dependent hydrolase</fullName>
    </submittedName>
</protein>
<evidence type="ECO:0000313" key="2">
    <source>
        <dbReference type="EMBL" id="CDN50137.1"/>
    </source>
</evidence>
<dbReference type="InterPro" id="IPR005135">
    <property type="entry name" value="Endo/exonuclease/phosphatase"/>
</dbReference>
<dbReference type="KEGG" id="ngg:RG540_CH39880"/>
<dbReference type="RefSeq" id="WP_038591454.1">
    <property type="nucleotide sequence ID" value="NZ_HG938353.1"/>
</dbReference>
<dbReference type="EMBL" id="HG938353">
    <property type="protein sequence ID" value="CDN50137.1"/>
    <property type="molecule type" value="Genomic_DNA"/>
</dbReference>
<dbReference type="GO" id="GO:0016020">
    <property type="term" value="C:membrane"/>
    <property type="evidence" value="ECO:0007669"/>
    <property type="project" value="GOC"/>
</dbReference>
<dbReference type="Proteomes" id="UP000028181">
    <property type="component" value="Chromosome I"/>
</dbReference>
<gene>
    <name evidence="2" type="ORF">RG540_CH39880</name>
</gene>
<dbReference type="PANTHER" id="PTHR14859:SF15">
    <property type="entry name" value="ENDONUCLEASE_EXONUCLEASE_PHOSPHATASE DOMAIN-CONTAINING PROTEIN"/>
    <property type="match status" value="1"/>
</dbReference>
<dbReference type="GO" id="GO:0006506">
    <property type="term" value="P:GPI anchor biosynthetic process"/>
    <property type="evidence" value="ECO:0007669"/>
    <property type="project" value="TreeGrafter"/>
</dbReference>
<organism evidence="2 3">
    <name type="scientific">Neorhizobium galegae bv. orientalis str. HAMBI 540</name>
    <dbReference type="NCBI Taxonomy" id="1028800"/>
    <lineage>
        <taxon>Bacteria</taxon>
        <taxon>Pseudomonadati</taxon>
        <taxon>Pseudomonadota</taxon>
        <taxon>Alphaproteobacteria</taxon>
        <taxon>Hyphomicrobiales</taxon>
        <taxon>Rhizobiaceae</taxon>
        <taxon>Rhizobium/Agrobacterium group</taxon>
        <taxon>Neorhizobium</taxon>
    </lineage>
</organism>
<accession>A0A068SUZ8</accession>
<reference evidence="3" key="1">
    <citation type="journal article" date="2014" name="BMC Genomics">
        <title>Genome sequencing of two Neorhizobium galegae strains reveals a noeT gene responsible for the unusual acetylation of the nodulation factors.</title>
        <authorList>
            <person name="Osterman J."/>
            <person name="Marsh J."/>
            <person name="Laine P.K."/>
            <person name="Zeng Z."/>
            <person name="Alatalo E."/>
            <person name="Sullivan J.T."/>
            <person name="Young J.P."/>
            <person name="Thomas-Oates J."/>
            <person name="Paulin L."/>
            <person name="Lindstrom K."/>
        </authorList>
    </citation>
    <scope>NUCLEOTIDE SEQUENCE [LARGE SCALE GENOMIC DNA]</scope>
    <source>
        <strain evidence="3">HAMBI 540</strain>
    </source>
</reference>
<evidence type="ECO:0000259" key="1">
    <source>
        <dbReference type="Pfam" id="PF03372"/>
    </source>
</evidence>
<dbReference type="InterPro" id="IPR036691">
    <property type="entry name" value="Endo/exonu/phosph_ase_sf"/>
</dbReference>
<keyword evidence="3" id="KW-1185">Reference proteome</keyword>
<dbReference type="PATRIC" id="fig|1028800.3.peg.4047"/>
<proteinExistence type="predicted"/>
<dbReference type="eggNOG" id="COG3568">
    <property type="taxonomic scope" value="Bacteria"/>
</dbReference>
<dbReference type="AlphaFoldDB" id="A0A068SUZ8"/>